<dbReference type="HOGENOM" id="CLU_035008_5_1_1"/>
<keyword evidence="6" id="KW-0456">Lyase</keyword>
<dbReference type="InParanoid" id="E5ABJ3"/>
<dbReference type="VEuPathDB" id="FungiDB:LEMA_P021640.1"/>
<organism evidence="12">
    <name type="scientific">Leptosphaeria maculans (strain JN3 / isolate v23.1.3 / race Av1-4-5-6-7-8)</name>
    <name type="common">Blackleg fungus</name>
    <name type="synonym">Phoma lingam</name>
    <dbReference type="NCBI Taxonomy" id="985895"/>
    <lineage>
        <taxon>Eukaryota</taxon>
        <taxon>Fungi</taxon>
        <taxon>Dikarya</taxon>
        <taxon>Ascomycota</taxon>
        <taxon>Pezizomycotina</taxon>
        <taxon>Dothideomycetes</taxon>
        <taxon>Pleosporomycetidae</taxon>
        <taxon>Pleosporales</taxon>
        <taxon>Pleosporineae</taxon>
        <taxon>Leptosphaeriaceae</taxon>
        <taxon>Plenodomus</taxon>
        <taxon>Plenodomus lingam/Leptosphaeria maculans species complex</taxon>
    </lineage>
</organism>
<dbReference type="PANTHER" id="PTHR21022:SF19">
    <property type="entry name" value="PREPHENATE DEHYDRATASE-RELATED"/>
    <property type="match status" value="1"/>
</dbReference>
<dbReference type="Proteomes" id="UP000002668">
    <property type="component" value="Genome"/>
</dbReference>
<dbReference type="SUPFAM" id="SSF55021">
    <property type="entry name" value="ACT-like"/>
    <property type="match status" value="1"/>
</dbReference>
<dbReference type="InterPro" id="IPR045865">
    <property type="entry name" value="ACT-like_dom_sf"/>
</dbReference>
<feature type="region of interest" description="Disordered" evidence="8">
    <location>
        <begin position="38"/>
        <end position="64"/>
    </location>
</feature>
<evidence type="ECO:0000256" key="1">
    <source>
        <dbReference type="ARBA" id="ARBA00004741"/>
    </source>
</evidence>
<evidence type="ECO:0000256" key="5">
    <source>
        <dbReference type="ARBA" id="ARBA00023222"/>
    </source>
</evidence>
<evidence type="ECO:0000256" key="7">
    <source>
        <dbReference type="ARBA" id="ARBA00047848"/>
    </source>
</evidence>
<reference evidence="12" key="1">
    <citation type="journal article" date="2011" name="Nat. Commun.">
        <title>Effector diversification within compartments of the Leptosphaeria maculans genome affected by Repeat-Induced Point mutations.</title>
        <authorList>
            <person name="Rouxel T."/>
            <person name="Grandaubert J."/>
            <person name="Hane J.K."/>
            <person name="Hoede C."/>
            <person name="van de Wouw A.P."/>
            <person name="Couloux A."/>
            <person name="Dominguez V."/>
            <person name="Anthouard V."/>
            <person name="Bally P."/>
            <person name="Bourras S."/>
            <person name="Cozijnsen A.J."/>
            <person name="Ciuffetti L.M."/>
            <person name="Degrave A."/>
            <person name="Dilmaghani A."/>
            <person name="Duret L."/>
            <person name="Fudal I."/>
            <person name="Goodwin S.B."/>
            <person name="Gout L."/>
            <person name="Glaser N."/>
            <person name="Linglin J."/>
            <person name="Kema G.H.J."/>
            <person name="Lapalu N."/>
            <person name="Lawrence C.B."/>
            <person name="May K."/>
            <person name="Meyer M."/>
            <person name="Ollivier B."/>
            <person name="Poulain J."/>
            <person name="Schoch C.L."/>
            <person name="Simon A."/>
            <person name="Spatafora J.W."/>
            <person name="Stachowiak A."/>
            <person name="Turgeon B.G."/>
            <person name="Tyler B.M."/>
            <person name="Vincent D."/>
            <person name="Weissenbach J."/>
            <person name="Amselem J."/>
            <person name="Quesneville H."/>
            <person name="Oliver R.P."/>
            <person name="Wincker P."/>
            <person name="Balesdent M.-H."/>
            <person name="Howlett B.J."/>
        </authorList>
    </citation>
    <scope>NUCLEOTIDE SEQUENCE [LARGE SCALE GENOMIC DNA]</scope>
    <source>
        <strain evidence="12">JN3 / isolate v23.1.3 / race Av1-4-5-6-7-8</strain>
    </source>
</reference>
<feature type="region of interest" description="Disordered" evidence="8">
    <location>
        <begin position="367"/>
        <end position="398"/>
    </location>
</feature>
<dbReference type="FunFam" id="3.40.190.10:FF:000034">
    <property type="entry name" value="Chorismate mutase/prephenate dehydratase"/>
    <property type="match status" value="1"/>
</dbReference>
<keyword evidence="4" id="KW-0057">Aromatic amino acid biosynthesis</keyword>
<dbReference type="GeneID" id="13291613"/>
<dbReference type="InterPro" id="IPR002912">
    <property type="entry name" value="ACT_dom"/>
</dbReference>
<dbReference type="RefSeq" id="XP_003844513.1">
    <property type="nucleotide sequence ID" value="XM_003844465.1"/>
</dbReference>
<dbReference type="CDD" id="cd04905">
    <property type="entry name" value="ACT_CM-PDT"/>
    <property type="match status" value="1"/>
</dbReference>
<evidence type="ECO:0000259" key="9">
    <source>
        <dbReference type="PROSITE" id="PS51171"/>
    </source>
</evidence>
<dbReference type="PIRSF" id="PIRSF001500">
    <property type="entry name" value="Chor_mut_pdt_Ppr"/>
    <property type="match status" value="1"/>
</dbReference>
<feature type="region of interest" description="Disordered" evidence="8">
    <location>
        <begin position="144"/>
        <end position="170"/>
    </location>
</feature>
<proteinExistence type="predicted"/>
<dbReference type="InterPro" id="IPR008242">
    <property type="entry name" value="Chor_mutase/pphenate_deHydtase"/>
</dbReference>
<dbReference type="GO" id="GO:0009094">
    <property type="term" value="P:L-phenylalanine biosynthetic process"/>
    <property type="evidence" value="ECO:0007669"/>
    <property type="project" value="UniProtKB-UniPathway"/>
</dbReference>
<evidence type="ECO:0000313" key="12">
    <source>
        <dbReference type="Proteomes" id="UP000002668"/>
    </source>
</evidence>
<dbReference type="PANTHER" id="PTHR21022">
    <property type="entry name" value="PREPHENATE DEHYDRATASE P PROTEIN"/>
    <property type="match status" value="1"/>
</dbReference>
<evidence type="ECO:0000256" key="8">
    <source>
        <dbReference type="SAM" id="MobiDB-lite"/>
    </source>
</evidence>
<evidence type="ECO:0000256" key="4">
    <source>
        <dbReference type="ARBA" id="ARBA00023141"/>
    </source>
</evidence>
<evidence type="ECO:0000256" key="6">
    <source>
        <dbReference type="ARBA" id="ARBA00023239"/>
    </source>
</evidence>
<dbReference type="UniPathway" id="UPA00121">
    <property type="reaction ID" value="UER00345"/>
</dbReference>
<dbReference type="Gene3D" id="3.30.70.260">
    <property type="match status" value="1"/>
</dbReference>
<dbReference type="AlphaFoldDB" id="E5ABJ3"/>
<dbReference type="eggNOG" id="KOG2797">
    <property type="taxonomic scope" value="Eukaryota"/>
</dbReference>
<feature type="domain" description="Prephenate dehydratase" evidence="9">
    <location>
        <begin position="17"/>
        <end position="259"/>
    </location>
</feature>
<dbReference type="PROSITE" id="PS51671">
    <property type="entry name" value="ACT"/>
    <property type="match status" value="1"/>
</dbReference>
<evidence type="ECO:0000256" key="2">
    <source>
        <dbReference type="ARBA" id="ARBA00013147"/>
    </source>
</evidence>
<keyword evidence="5" id="KW-0584">Phenylalanine biosynthesis</keyword>
<sequence length="427" mass="45183">MAGDESAAGADAGAVVVVAYLGPEGSYTHQAALSAFPPNTTATNTNNTNNNTTNNNNTNNNNAIRLSPQRTIPDIFNAVQSGTAARGVVPFENSSNGSVVFTLDLFADIEGKYPDIEVCDEAYVEVKHCLLGHAPQLRSVDALDTTTAPEPGEDGTLSRSSTSTTPPPHPDLTKIQTLYSHPQAWGQCTRFLTTHLPHTTRHDVSSTSAAAALVAQDPSGTSAALSSRIAADLFGLDVLASAGVNDSVGNTTRFLVIRRRMHGVLSFAPVYSPTGIQTPPQPQPRPPNPNPSPNPSPLPQRAPAPHPSRYKSLVTFTPNDSSAPGALAACLAPFSTRGINLTSISTRPAGVRNWSYVFFVEFEGGYGEEGEEVGGGGGGEGEARRQGGKDEQEGQNVKEALRELGSVCRRFRWLGSWVDRTPRDDGV</sequence>
<dbReference type="SUPFAM" id="SSF53850">
    <property type="entry name" value="Periplasmic binding protein-like II"/>
    <property type="match status" value="2"/>
</dbReference>
<feature type="compositionally biased region" description="Low complexity" evidence="8">
    <location>
        <begin position="39"/>
        <end position="63"/>
    </location>
</feature>
<gene>
    <name evidence="11" type="ORF">LEMA_P021640.1</name>
</gene>
<dbReference type="OrthoDB" id="983542at2759"/>
<accession>E5ABJ3</accession>
<keyword evidence="3" id="KW-0028">Amino-acid biosynthesis</keyword>
<dbReference type="EC" id="4.2.1.51" evidence="2"/>
<feature type="domain" description="ACT" evidence="10">
    <location>
        <begin position="315"/>
        <end position="416"/>
    </location>
</feature>
<feature type="compositionally biased region" description="Pro residues" evidence="8">
    <location>
        <begin position="279"/>
        <end position="306"/>
    </location>
</feature>
<dbReference type="FunCoup" id="E5ABJ3">
    <property type="interactions" value="110"/>
</dbReference>
<dbReference type="STRING" id="985895.E5ABJ3"/>
<name>E5ABJ3_LEPMJ</name>
<dbReference type="GO" id="GO:0004664">
    <property type="term" value="F:prephenate dehydratase activity"/>
    <property type="evidence" value="ECO:0007669"/>
    <property type="project" value="UniProtKB-EC"/>
</dbReference>
<comment type="pathway">
    <text evidence="1">Amino-acid biosynthesis; L-phenylalanine biosynthesis; phenylpyruvate from prephenate: step 1/1.</text>
</comment>
<evidence type="ECO:0000256" key="3">
    <source>
        <dbReference type="ARBA" id="ARBA00022605"/>
    </source>
</evidence>
<dbReference type="Pfam" id="PF00800">
    <property type="entry name" value="PDT"/>
    <property type="match status" value="1"/>
</dbReference>
<dbReference type="Gene3D" id="3.40.190.10">
    <property type="entry name" value="Periplasmic binding protein-like II"/>
    <property type="match status" value="2"/>
</dbReference>
<dbReference type="InterPro" id="IPR001086">
    <property type="entry name" value="Preph_deHydtase"/>
</dbReference>
<evidence type="ECO:0000313" key="11">
    <source>
        <dbReference type="EMBL" id="CBY01034.1"/>
    </source>
</evidence>
<feature type="compositionally biased region" description="Basic and acidic residues" evidence="8">
    <location>
        <begin position="381"/>
        <end position="392"/>
    </location>
</feature>
<comment type="catalytic activity">
    <reaction evidence="7">
        <text>prephenate + H(+) = 3-phenylpyruvate + CO2 + H2O</text>
        <dbReference type="Rhea" id="RHEA:21648"/>
        <dbReference type="ChEBI" id="CHEBI:15377"/>
        <dbReference type="ChEBI" id="CHEBI:15378"/>
        <dbReference type="ChEBI" id="CHEBI:16526"/>
        <dbReference type="ChEBI" id="CHEBI:18005"/>
        <dbReference type="ChEBI" id="CHEBI:29934"/>
        <dbReference type="EC" id="4.2.1.51"/>
    </reaction>
</comment>
<dbReference type="PROSITE" id="PS51171">
    <property type="entry name" value="PREPHENATE_DEHYDR_3"/>
    <property type="match status" value="1"/>
</dbReference>
<dbReference type="GO" id="GO:0005737">
    <property type="term" value="C:cytoplasm"/>
    <property type="evidence" value="ECO:0007669"/>
    <property type="project" value="TreeGrafter"/>
</dbReference>
<evidence type="ECO:0000259" key="10">
    <source>
        <dbReference type="PROSITE" id="PS51671"/>
    </source>
</evidence>
<keyword evidence="12" id="KW-1185">Reference proteome</keyword>
<dbReference type="CDD" id="cd13532">
    <property type="entry name" value="PBP2_PDT_like"/>
    <property type="match status" value="1"/>
</dbReference>
<dbReference type="OMA" id="YPNITIC"/>
<feature type="region of interest" description="Disordered" evidence="8">
    <location>
        <begin position="271"/>
        <end position="317"/>
    </location>
</feature>
<protein>
    <recommendedName>
        <fullName evidence="2">prephenate dehydratase</fullName>
        <ecNumber evidence="2">4.2.1.51</ecNumber>
    </recommendedName>
</protein>
<dbReference type="EMBL" id="FP929138">
    <property type="protein sequence ID" value="CBY01034.1"/>
    <property type="molecule type" value="Genomic_DNA"/>
</dbReference>